<reference evidence="1" key="1">
    <citation type="journal article" date="2020" name="mSystems">
        <title>Genome- and Community-Level Interaction Insights into Carbon Utilization and Element Cycling Functions of Hydrothermarchaeota in Hydrothermal Sediment.</title>
        <authorList>
            <person name="Zhou Z."/>
            <person name="Liu Y."/>
            <person name="Xu W."/>
            <person name="Pan J."/>
            <person name="Luo Z.H."/>
            <person name="Li M."/>
        </authorList>
    </citation>
    <scope>NUCLEOTIDE SEQUENCE [LARGE SCALE GENOMIC DNA]</scope>
    <source>
        <strain evidence="1">HyVt-493</strain>
    </source>
</reference>
<proteinExistence type="predicted"/>
<sequence length="59" mass="6787">MINCVTENCKIDLQQWLEQQNIANNALEWVEIAVSKGDQLAGQLLMRPRLPVRLLKIVK</sequence>
<accession>A0A7V2WTQ7</accession>
<evidence type="ECO:0000313" key="1">
    <source>
        <dbReference type="EMBL" id="HFC91341.1"/>
    </source>
</evidence>
<dbReference type="Proteomes" id="UP000885750">
    <property type="component" value="Unassembled WGS sequence"/>
</dbReference>
<dbReference type="EMBL" id="DRMS01000032">
    <property type="protein sequence ID" value="HFC91341.1"/>
    <property type="molecule type" value="Genomic_DNA"/>
</dbReference>
<gene>
    <name evidence="1" type="ORF">ENJ51_00865</name>
</gene>
<protein>
    <submittedName>
        <fullName evidence="1">Uncharacterized protein</fullName>
    </submittedName>
</protein>
<dbReference type="AlphaFoldDB" id="A0A7V2WTQ7"/>
<organism evidence="1">
    <name type="scientific">Leucothrix mucor</name>
    <dbReference type="NCBI Taxonomy" id="45248"/>
    <lineage>
        <taxon>Bacteria</taxon>
        <taxon>Pseudomonadati</taxon>
        <taxon>Pseudomonadota</taxon>
        <taxon>Gammaproteobacteria</taxon>
        <taxon>Thiotrichales</taxon>
        <taxon>Thiotrichaceae</taxon>
        <taxon>Leucothrix</taxon>
    </lineage>
</organism>
<comment type="caution">
    <text evidence="1">The sequence shown here is derived from an EMBL/GenBank/DDBJ whole genome shotgun (WGS) entry which is preliminary data.</text>
</comment>
<name>A0A7V2WTQ7_LEUMU</name>